<dbReference type="PANTHER" id="PTHR12919:SF20">
    <property type="entry name" value="SMALL RIBOSOMAL SUBUNIT PROTEIN BS16M"/>
    <property type="match status" value="1"/>
</dbReference>
<dbReference type="SUPFAM" id="SSF54565">
    <property type="entry name" value="Ribosomal protein S16"/>
    <property type="match status" value="1"/>
</dbReference>
<dbReference type="Gene3D" id="3.30.1320.10">
    <property type="match status" value="1"/>
</dbReference>
<keyword evidence="2 3" id="KW-0687">Ribonucleoprotein</keyword>
<evidence type="ECO:0000313" key="6">
    <source>
        <dbReference type="Proteomes" id="UP000321168"/>
    </source>
</evidence>
<dbReference type="Proteomes" id="UP000321168">
    <property type="component" value="Unassembled WGS sequence"/>
</dbReference>
<keyword evidence="1 3" id="KW-0689">Ribosomal protein</keyword>
<dbReference type="NCBIfam" id="TIGR00002">
    <property type="entry name" value="S16"/>
    <property type="match status" value="1"/>
</dbReference>
<dbReference type="HAMAP" id="MF_00385">
    <property type="entry name" value="Ribosomal_bS16"/>
    <property type="match status" value="1"/>
</dbReference>
<sequence length="185" mass="20469">MPVKIRLQRHGRKGRPFFHIVAADSRAPRDGRFIERIGDYNPNTNPATINLDVDKAVEWLHNGAQPTDTARAILSYKGALYKKHLQGGVKKGAFSQDEADKRFEKWLEEKQAKVQSKVDGLASSKATEDKKRLEAETKRKEEMAAAIAAKNAPEEVVEEATAEASEEEAPAAEAEGNAEEAKTEE</sequence>
<dbReference type="GO" id="GO:0003735">
    <property type="term" value="F:structural constituent of ribosome"/>
    <property type="evidence" value="ECO:0007669"/>
    <property type="project" value="InterPro"/>
</dbReference>
<proteinExistence type="inferred from homology"/>
<dbReference type="InterPro" id="IPR023803">
    <property type="entry name" value="Ribosomal_bS16_dom_sf"/>
</dbReference>
<dbReference type="GO" id="GO:0005737">
    <property type="term" value="C:cytoplasm"/>
    <property type="evidence" value="ECO:0007669"/>
    <property type="project" value="UniProtKB-ARBA"/>
</dbReference>
<evidence type="ECO:0000256" key="3">
    <source>
        <dbReference type="HAMAP-Rule" id="MF_00385"/>
    </source>
</evidence>
<evidence type="ECO:0000313" key="5">
    <source>
        <dbReference type="EMBL" id="TXC81462.1"/>
    </source>
</evidence>
<dbReference type="GO" id="GO:0015935">
    <property type="term" value="C:small ribosomal subunit"/>
    <property type="evidence" value="ECO:0007669"/>
    <property type="project" value="TreeGrafter"/>
</dbReference>
<protein>
    <recommendedName>
        <fullName evidence="3">Small ribosomal subunit protein bS16</fullName>
    </recommendedName>
</protein>
<organism evidence="5 6">
    <name type="scientific">Luteibaculum oceani</name>
    <dbReference type="NCBI Taxonomy" id="1294296"/>
    <lineage>
        <taxon>Bacteria</taxon>
        <taxon>Pseudomonadati</taxon>
        <taxon>Bacteroidota</taxon>
        <taxon>Flavobacteriia</taxon>
        <taxon>Flavobacteriales</taxon>
        <taxon>Luteibaculaceae</taxon>
        <taxon>Luteibaculum</taxon>
    </lineage>
</organism>
<dbReference type="GO" id="GO:0006412">
    <property type="term" value="P:translation"/>
    <property type="evidence" value="ECO:0007669"/>
    <property type="project" value="UniProtKB-UniRule"/>
</dbReference>
<dbReference type="NCBIfam" id="NF011094">
    <property type="entry name" value="PRK14521.1"/>
    <property type="match status" value="1"/>
</dbReference>
<dbReference type="RefSeq" id="WP_147014191.1">
    <property type="nucleotide sequence ID" value="NZ_VORB01000004.1"/>
</dbReference>
<dbReference type="AlphaFoldDB" id="A0A5C6V822"/>
<feature type="compositionally biased region" description="Basic and acidic residues" evidence="4">
    <location>
        <begin position="126"/>
        <end position="143"/>
    </location>
</feature>
<dbReference type="OrthoDB" id="9807878at2"/>
<dbReference type="InterPro" id="IPR000307">
    <property type="entry name" value="Ribosomal_bS16"/>
</dbReference>
<evidence type="ECO:0000256" key="1">
    <source>
        <dbReference type="ARBA" id="ARBA00022980"/>
    </source>
</evidence>
<dbReference type="EMBL" id="VORB01000004">
    <property type="protein sequence ID" value="TXC81462.1"/>
    <property type="molecule type" value="Genomic_DNA"/>
</dbReference>
<comment type="similarity">
    <text evidence="3">Belongs to the bacterial ribosomal protein bS16 family.</text>
</comment>
<comment type="caution">
    <text evidence="5">The sequence shown here is derived from an EMBL/GenBank/DDBJ whole genome shotgun (WGS) entry which is preliminary data.</text>
</comment>
<dbReference type="PANTHER" id="PTHR12919">
    <property type="entry name" value="30S RIBOSOMAL PROTEIN S16"/>
    <property type="match status" value="1"/>
</dbReference>
<gene>
    <name evidence="3" type="primary">rpsP</name>
    <name evidence="5" type="ORF">FRX97_05510</name>
</gene>
<evidence type="ECO:0000256" key="4">
    <source>
        <dbReference type="SAM" id="MobiDB-lite"/>
    </source>
</evidence>
<feature type="compositionally biased region" description="Acidic residues" evidence="4">
    <location>
        <begin position="155"/>
        <end position="178"/>
    </location>
</feature>
<dbReference type="Pfam" id="PF00886">
    <property type="entry name" value="Ribosomal_S16"/>
    <property type="match status" value="1"/>
</dbReference>
<evidence type="ECO:0000256" key="2">
    <source>
        <dbReference type="ARBA" id="ARBA00023274"/>
    </source>
</evidence>
<reference evidence="5 6" key="1">
    <citation type="submission" date="2019-08" db="EMBL/GenBank/DDBJ databases">
        <title>Genome of Luteibaculum oceani JCM 18817.</title>
        <authorList>
            <person name="Bowman J.P."/>
        </authorList>
    </citation>
    <scope>NUCLEOTIDE SEQUENCE [LARGE SCALE GENOMIC DNA]</scope>
    <source>
        <strain evidence="5 6">JCM 18817</strain>
    </source>
</reference>
<keyword evidence="6" id="KW-1185">Reference proteome</keyword>
<feature type="region of interest" description="Disordered" evidence="4">
    <location>
        <begin position="114"/>
        <end position="185"/>
    </location>
</feature>
<accession>A0A5C6V822</accession>
<name>A0A5C6V822_9FLAO</name>